<dbReference type="InterPro" id="IPR011249">
    <property type="entry name" value="Metalloenz_LuxS/M16"/>
</dbReference>
<dbReference type="PANTHER" id="PTHR43690:SF17">
    <property type="entry name" value="PROTEIN YHJJ"/>
    <property type="match status" value="1"/>
</dbReference>
<keyword evidence="5" id="KW-0482">Metalloprotease</keyword>
<comment type="similarity">
    <text evidence="1">Belongs to the peptidase M16 family.</text>
</comment>
<feature type="signal peptide" evidence="6">
    <location>
        <begin position="1"/>
        <end position="25"/>
    </location>
</feature>
<dbReference type="InterPro" id="IPR011765">
    <property type="entry name" value="Pept_M16_N"/>
</dbReference>
<evidence type="ECO:0000256" key="1">
    <source>
        <dbReference type="ARBA" id="ARBA00007261"/>
    </source>
</evidence>
<gene>
    <name evidence="9" type="ORF">BGO89_05650</name>
</gene>
<dbReference type="InterPro" id="IPR050626">
    <property type="entry name" value="Peptidase_M16"/>
</dbReference>
<accession>A0A1M3L336</accession>
<dbReference type="GO" id="GO:0008237">
    <property type="term" value="F:metallopeptidase activity"/>
    <property type="evidence" value="ECO:0007669"/>
    <property type="project" value="UniProtKB-KW"/>
</dbReference>
<comment type="caution">
    <text evidence="9">The sequence shown here is derived from an EMBL/GenBank/DDBJ whole genome shotgun (WGS) entry which is preliminary data.</text>
</comment>
<proteinExistence type="inferred from homology"/>
<keyword evidence="3" id="KW-0378">Hydrolase</keyword>
<organism evidence="9 10">
    <name type="scientific">Candidatus Kapaibacterium thiocyanatum</name>
    <dbReference type="NCBI Taxonomy" id="1895771"/>
    <lineage>
        <taxon>Bacteria</taxon>
        <taxon>Pseudomonadati</taxon>
        <taxon>Candidatus Kapaibacteriota</taxon>
        <taxon>Candidatus Kapaibacteriia</taxon>
        <taxon>Candidatus Kapaibacteriales</taxon>
        <taxon>Candidatus Kapaibacteriaceae</taxon>
        <taxon>Candidatus Kapaibacterium</taxon>
    </lineage>
</organism>
<name>A0A1M3L336_9BACT</name>
<dbReference type="Pfam" id="PF05193">
    <property type="entry name" value="Peptidase_M16_C"/>
    <property type="match status" value="2"/>
</dbReference>
<dbReference type="Proteomes" id="UP000184233">
    <property type="component" value="Unassembled WGS sequence"/>
</dbReference>
<evidence type="ECO:0000313" key="9">
    <source>
        <dbReference type="EMBL" id="OJX59701.1"/>
    </source>
</evidence>
<dbReference type="GO" id="GO:0006508">
    <property type="term" value="P:proteolysis"/>
    <property type="evidence" value="ECO:0007669"/>
    <property type="project" value="UniProtKB-KW"/>
</dbReference>
<evidence type="ECO:0000256" key="5">
    <source>
        <dbReference type="ARBA" id="ARBA00023049"/>
    </source>
</evidence>
<dbReference type="STRING" id="1895771.BGO89_05650"/>
<dbReference type="EMBL" id="MKVH01000009">
    <property type="protein sequence ID" value="OJX59701.1"/>
    <property type="molecule type" value="Genomic_DNA"/>
</dbReference>
<dbReference type="Gene3D" id="3.30.830.10">
    <property type="entry name" value="Metalloenzyme, LuxS/M16 peptidase-like"/>
    <property type="match status" value="4"/>
</dbReference>
<keyword evidence="4" id="KW-0862">Zinc</keyword>
<feature type="domain" description="Peptidase M16 C-terminal" evidence="8">
    <location>
        <begin position="721"/>
        <end position="865"/>
    </location>
</feature>
<reference evidence="9 10" key="1">
    <citation type="submission" date="2016-09" db="EMBL/GenBank/DDBJ databases">
        <title>Genome-resolved meta-omics ties microbial dynamics to process performance in biotechnology for thiocyanate degradation.</title>
        <authorList>
            <person name="Kantor R.S."/>
            <person name="Huddy R.J."/>
            <person name="Iyer R."/>
            <person name="Thomas B.C."/>
            <person name="Brown C.T."/>
            <person name="Anantharaman K."/>
            <person name="Tringe S."/>
            <person name="Hettich R.L."/>
            <person name="Harrison S.T."/>
            <person name="Banfield J.F."/>
        </authorList>
    </citation>
    <scope>NUCLEOTIDE SEQUENCE [LARGE SCALE GENOMIC DNA]</scope>
    <source>
        <strain evidence="9">59-99</strain>
    </source>
</reference>
<dbReference type="InterPro" id="IPR007863">
    <property type="entry name" value="Peptidase_M16_C"/>
</dbReference>
<evidence type="ECO:0000256" key="4">
    <source>
        <dbReference type="ARBA" id="ARBA00022833"/>
    </source>
</evidence>
<dbReference type="AlphaFoldDB" id="A0A1M3L336"/>
<dbReference type="Pfam" id="PF00675">
    <property type="entry name" value="Peptidase_M16"/>
    <property type="match status" value="1"/>
</dbReference>
<feature type="domain" description="Peptidase M16 N-terminal" evidence="7">
    <location>
        <begin position="52"/>
        <end position="96"/>
    </location>
</feature>
<sequence length="971" mass="108995">MVKAMFRILSAIVVLFSLSASGLRAQHGFSSVPGDPAATKIHTLANGLRVYVSVNDDQPRATVYVVARTGSKQDPADATGLAHYLEHMLFKGNEEFGTLDFAKERPLIDRIESTYERYRQTTDTAMRRSLYRTIDSLSGIAATFAIPNEYDRMCQALGCTGTNAFTSEEVTAYYNEVPSNRLKTYFEMEGARFRKPVLRLFHTELEAVYEEKNGSLDDDRSLIEDTLRAALFPTHPYGTQSTLGTIQHLKNPSMKRIREYYDTYYVPNNMAVIVAGDVDPDSVAAWVEASFGWMRRKNVPEWKPAALAEIAAPVENTVQGREGESVTIGFRWPGANHADIPALQMLDMVLSNGVAGLIDLNLRHAQKVADAASVQYMMSDHGYHILGGNPFPGQSLVQVRNLLLDQLRLVKQGAFDEAILDGIIRKYRIDRTRQLSTAQGRADWILESLMLGRSYPVHARSLDALSMVTKDDIVRVANKYYGENHVIVYKQVGPRMDLRSIVKPDITPVALNRDTLSPFAFRIMAQQAVPVAPRFVDLAKDVRTSGIGRGVVLRTTHNRDNDLFSLTYRIPVGALNDPLQDYALDYLSYLGTSERNGGDVQREKFRLGMSMDHSTDDDYALITVSGLQESFVQSLDLAEHLIADARSDTAQYSAFVLTVLKTREDQLKDKTVLLQEGLVPYAKYGPDNPTMRDPSNERLRTVGADTLLAIIRSLFAYDHEIWYYGPVSHDSIATIIGRHHRIPATHKAAPVVRYPVVRTLDKPEVWIIDHDMVQAEVTILSKALPRFDPTHQAVVRAFNEYMGGGMNGLVFQTLRESQALAYGAGISIPWPENRMEPMTMEGYIGTQVDKLNDALASMNTLMTSLPKNDPTFVNVKESLLSQYRTSRIERAGILSFADLSRRYGLGNDWQQRTYDAIGKITYGELHRFFDDNIARKPRVIAIIGSKERLDLPALERYGKVRVVTVKDLFPW</sequence>
<evidence type="ECO:0000313" key="10">
    <source>
        <dbReference type="Proteomes" id="UP000184233"/>
    </source>
</evidence>
<dbReference type="SUPFAM" id="SSF63411">
    <property type="entry name" value="LuxS/MPP-like metallohydrolase"/>
    <property type="match status" value="4"/>
</dbReference>
<evidence type="ECO:0000259" key="7">
    <source>
        <dbReference type="Pfam" id="PF00675"/>
    </source>
</evidence>
<dbReference type="GO" id="GO:0046872">
    <property type="term" value="F:metal ion binding"/>
    <property type="evidence" value="ECO:0007669"/>
    <property type="project" value="InterPro"/>
</dbReference>
<protein>
    <recommendedName>
        <fullName evidence="11">Peptidase M16</fullName>
    </recommendedName>
</protein>
<evidence type="ECO:0000256" key="3">
    <source>
        <dbReference type="ARBA" id="ARBA00022801"/>
    </source>
</evidence>
<keyword evidence="6" id="KW-0732">Signal</keyword>
<keyword evidence="2" id="KW-0645">Protease</keyword>
<dbReference type="PANTHER" id="PTHR43690">
    <property type="entry name" value="NARDILYSIN"/>
    <property type="match status" value="1"/>
</dbReference>
<feature type="chain" id="PRO_5013177451" description="Peptidase M16" evidence="6">
    <location>
        <begin position="26"/>
        <end position="971"/>
    </location>
</feature>
<evidence type="ECO:0000256" key="6">
    <source>
        <dbReference type="SAM" id="SignalP"/>
    </source>
</evidence>
<evidence type="ECO:0000256" key="2">
    <source>
        <dbReference type="ARBA" id="ARBA00022670"/>
    </source>
</evidence>
<evidence type="ECO:0000259" key="8">
    <source>
        <dbReference type="Pfam" id="PF05193"/>
    </source>
</evidence>
<evidence type="ECO:0008006" key="11">
    <source>
        <dbReference type="Google" id="ProtNLM"/>
    </source>
</evidence>
<feature type="domain" description="Peptidase M16 C-terminal" evidence="8">
    <location>
        <begin position="255"/>
        <end position="426"/>
    </location>
</feature>